<dbReference type="KEGG" id="nah:F5544_35725"/>
<evidence type="ECO:0000313" key="2">
    <source>
        <dbReference type="EMBL" id="QIS14975.1"/>
    </source>
</evidence>
<organism evidence="2 3">
    <name type="scientific">Nocardia arthritidis</name>
    <dbReference type="NCBI Taxonomy" id="228602"/>
    <lineage>
        <taxon>Bacteria</taxon>
        <taxon>Bacillati</taxon>
        <taxon>Actinomycetota</taxon>
        <taxon>Actinomycetes</taxon>
        <taxon>Mycobacteriales</taxon>
        <taxon>Nocardiaceae</taxon>
        <taxon>Nocardia</taxon>
    </lineage>
</organism>
<reference evidence="2 3" key="1">
    <citation type="journal article" date="2019" name="ACS Chem. Biol.">
        <title>Identification and Mobilization of a Cryptic Antibiotic Biosynthesis Gene Locus from a Human-Pathogenic Nocardia Isolate.</title>
        <authorList>
            <person name="Herisse M."/>
            <person name="Ishida K."/>
            <person name="Porter J.L."/>
            <person name="Howden B."/>
            <person name="Hertweck C."/>
            <person name="Stinear T.P."/>
            <person name="Pidot S.J."/>
        </authorList>
    </citation>
    <scope>NUCLEOTIDE SEQUENCE [LARGE SCALE GENOMIC DNA]</scope>
    <source>
        <strain evidence="2 3">AUSMDU00012717</strain>
    </source>
</reference>
<accession>A0A6G9YNU8</accession>
<dbReference type="EMBL" id="CP046172">
    <property type="protein sequence ID" value="QIS14975.1"/>
    <property type="molecule type" value="Genomic_DNA"/>
</dbReference>
<keyword evidence="3" id="KW-1185">Reference proteome</keyword>
<evidence type="ECO:0000256" key="1">
    <source>
        <dbReference type="SAM" id="MobiDB-lite"/>
    </source>
</evidence>
<sequence length="55" mass="5803">MDLESKGRELTTDVALLQRLPETSPTNDAAAIPGAPDVTGTVTEEGTQCTRCVRS</sequence>
<dbReference type="Proteomes" id="UP000503540">
    <property type="component" value="Chromosome"/>
</dbReference>
<gene>
    <name evidence="2" type="ORF">F5544_35725</name>
</gene>
<name>A0A6G9YNU8_9NOCA</name>
<feature type="region of interest" description="Disordered" evidence="1">
    <location>
        <begin position="20"/>
        <end position="42"/>
    </location>
</feature>
<dbReference type="RefSeq" id="WP_167477302.1">
    <property type="nucleotide sequence ID" value="NZ_CP046172.1"/>
</dbReference>
<evidence type="ECO:0000313" key="3">
    <source>
        <dbReference type="Proteomes" id="UP000503540"/>
    </source>
</evidence>
<proteinExistence type="predicted"/>
<dbReference type="AlphaFoldDB" id="A0A6G9YNU8"/>
<protein>
    <submittedName>
        <fullName evidence="2">Uncharacterized protein</fullName>
    </submittedName>
</protein>